<name>A0ABW6FKC6_9ACTN</name>
<comment type="caution">
    <text evidence="2">The sequence shown here is derived from an EMBL/GenBank/DDBJ whole genome shotgun (WGS) entry which is preliminary data.</text>
</comment>
<reference evidence="2 3" key="1">
    <citation type="submission" date="2024-09" db="EMBL/GenBank/DDBJ databases">
        <title>The Natural Products Discovery Center: Release of the First 8490 Sequenced Strains for Exploring Actinobacteria Biosynthetic Diversity.</title>
        <authorList>
            <person name="Kalkreuter E."/>
            <person name="Kautsar S.A."/>
            <person name="Yang D."/>
            <person name="Bader C.D."/>
            <person name="Teijaro C.N."/>
            <person name="Fluegel L."/>
            <person name="Davis C.M."/>
            <person name="Simpson J.R."/>
            <person name="Lauterbach L."/>
            <person name="Steele A.D."/>
            <person name="Gui C."/>
            <person name="Meng S."/>
            <person name="Li G."/>
            <person name="Viehrig K."/>
            <person name="Ye F."/>
            <person name="Su P."/>
            <person name="Kiefer A.F."/>
            <person name="Nichols A."/>
            <person name="Cepeda A.J."/>
            <person name="Yan W."/>
            <person name="Fan B."/>
            <person name="Jiang Y."/>
            <person name="Adhikari A."/>
            <person name="Zheng C.-J."/>
            <person name="Schuster L."/>
            <person name="Cowan T.M."/>
            <person name="Smanski M.J."/>
            <person name="Chevrette M.G."/>
            <person name="De Carvalho L.P.S."/>
            <person name="Shen B."/>
        </authorList>
    </citation>
    <scope>NUCLEOTIDE SEQUENCE [LARGE SCALE GENOMIC DNA]</scope>
    <source>
        <strain evidence="2 3">NPDC058348</strain>
    </source>
</reference>
<feature type="region of interest" description="Disordered" evidence="1">
    <location>
        <begin position="155"/>
        <end position="229"/>
    </location>
</feature>
<protein>
    <submittedName>
        <fullName evidence="2">Uncharacterized protein</fullName>
    </submittedName>
</protein>
<gene>
    <name evidence="2" type="ORF">ACFWJN_12650</name>
</gene>
<keyword evidence="3" id="KW-1185">Reference proteome</keyword>
<sequence length="401" mass="43709">MADGIVGAIAGLFSGRRREDELAQVDAEITAFGEILAGHSFTPSQHQDDPGLLADYQRALDAYEQAKQNFVGDRNLRDAVDVLRALDEGRHALACVDAVAEKRPRPQRRPLCFFDPRHGQSTQEIRWAPYEGVARVIAVCAADAIRLAEGMPPIENGLREQRPAPQPGSVPNPAGAAGGGAKTRTERLPTSARPPRPFSPASPDPYETWPGHTSARQNWESRGTTGAQLVRTDPRKPALLMVQLERATNSWVELTSPADDNRRPRQILTHGSLLTRAIVPIEADGRDAIRLQMNTRGRWRIWLHPPEDIPPLEGELGSTGSYVLRHLGGQVPLRITQHDGTAFSLHALRPDFRLGALLCHGNGSFTATAVAPRKAGLLYVQSRGSWSIAPSGGVYKAHITS</sequence>
<accession>A0ABW6FKC6</accession>
<dbReference type="RefSeq" id="WP_386713024.1">
    <property type="nucleotide sequence ID" value="NZ_JBHXIJ010000070.1"/>
</dbReference>
<evidence type="ECO:0000313" key="2">
    <source>
        <dbReference type="EMBL" id="MFD5099805.1"/>
    </source>
</evidence>
<proteinExistence type="predicted"/>
<dbReference type="Proteomes" id="UP001598448">
    <property type="component" value="Unassembled WGS sequence"/>
</dbReference>
<feature type="compositionally biased region" description="Pro residues" evidence="1">
    <location>
        <begin position="192"/>
        <end position="203"/>
    </location>
</feature>
<feature type="compositionally biased region" description="Polar residues" evidence="1">
    <location>
        <begin position="214"/>
        <end position="227"/>
    </location>
</feature>
<evidence type="ECO:0000313" key="3">
    <source>
        <dbReference type="Proteomes" id="UP001598448"/>
    </source>
</evidence>
<organism evidence="2 3">
    <name type="scientific">Streptomyces albidochromogenes</name>
    <dbReference type="NCBI Taxonomy" id="329524"/>
    <lineage>
        <taxon>Bacteria</taxon>
        <taxon>Bacillati</taxon>
        <taxon>Actinomycetota</taxon>
        <taxon>Actinomycetes</taxon>
        <taxon>Kitasatosporales</taxon>
        <taxon>Streptomycetaceae</taxon>
        <taxon>Streptomyces</taxon>
    </lineage>
</organism>
<dbReference type="EMBL" id="JBHXIJ010000070">
    <property type="protein sequence ID" value="MFD5099805.1"/>
    <property type="molecule type" value="Genomic_DNA"/>
</dbReference>
<evidence type="ECO:0000256" key="1">
    <source>
        <dbReference type="SAM" id="MobiDB-lite"/>
    </source>
</evidence>